<reference evidence="1 2" key="1">
    <citation type="submission" date="2021-03" db="EMBL/GenBank/DDBJ databases">
        <title>Assistant Professor.</title>
        <authorList>
            <person name="Huq M.A."/>
        </authorList>
    </citation>
    <scope>NUCLEOTIDE SEQUENCE [LARGE SCALE GENOMIC DNA]</scope>
    <source>
        <strain evidence="1 2">MAH-29</strain>
    </source>
</reference>
<name>A0ABS3YQR8_9BACT</name>
<gene>
    <name evidence="1" type="ORF">J7I42_08070</name>
</gene>
<dbReference type="InterPro" id="IPR007433">
    <property type="entry name" value="DUF481"/>
</dbReference>
<keyword evidence="2" id="KW-1185">Reference proteome</keyword>
<sequence length="234" mass="26838">MTHLAGFSQFSDTVHYYANFSGTGNLNRTNTAGSTYLLNNAFQFQVSKKKFSINSLASYIYGKNPSTKTNDDLLAILNLDILKGVQKFYYWALTSYEKSFSLKLDNRFQAGAGVGYTFVNTNNANLEISDGVLFETTDLSIPDQEGQTSYQTVRNSLRLKYRFIIKEIFRFDGINFYQASLSDGDDYILKLRANFSIKLYKWLNFTTSFNYNRQNVTATENLFLSYGLSMEKFF</sequence>
<dbReference type="Proteomes" id="UP000677244">
    <property type="component" value="Unassembled WGS sequence"/>
</dbReference>
<dbReference type="RefSeq" id="WP_209138264.1">
    <property type="nucleotide sequence ID" value="NZ_JAGHKO010000001.1"/>
</dbReference>
<comment type="caution">
    <text evidence="1">The sequence shown here is derived from an EMBL/GenBank/DDBJ whole genome shotgun (WGS) entry which is preliminary data.</text>
</comment>
<dbReference type="Pfam" id="PF04338">
    <property type="entry name" value="DUF481"/>
    <property type="match status" value="1"/>
</dbReference>
<organism evidence="1 2">
    <name type="scientific">Niastella soli</name>
    <dbReference type="NCBI Taxonomy" id="2821487"/>
    <lineage>
        <taxon>Bacteria</taxon>
        <taxon>Pseudomonadati</taxon>
        <taxon>Bacteroidota</taxon>
        <taxon>Chitinophagia</taxon>
        <taxon>Chitinophagales</taxon>
        <taxon>Chitinophagaceae</taxon>
        <taxon>Niastella</taxon>
    </lineage>
</organism>
<evidence type="ECO:0000313" key="1">
    <source>
        <dbReference type="EMBL" id="MBO9200210.1"/>
    </source>
</evidence>
<evidence type="ECO:0000313" key="2">
    <source>
        <dbReference type="Proteomes" id="UP000677244"/>
    </source>
</evidence>
<dbReference type="EMBL" id="JAGHKO010000001">
    <property type="protein sequence ID" value="MBO9200210.1"/>
    <property type="molecule type" value="Genomic_DNA"/>
</dbReference>
<proteinExistence type="predicted"/>
<protein>
    <submittedName>
        <fullName evidence="1">DUF481 domain-containing protein</fullName>
    </submittedName>
</protein>
<accession>A0ABS3YQR8</accession>